<name>A0A2X1CCF1_BREVE</name>
<evidence type="ECO:0000313" key="2">
    <source>
        <dbReference type="Proteomes" id="UP000251186"/>
    </source>
</evidence>
<sequence>MASFTCATCGKVHDGLAALTFHAPAPYDWATPEERAGDWVLQSDFCRFKDVDFYVRCVLVLPIIGSDQTLEFGAWSTLSKTNIDRYWDTFEDADQSKLGVMFGYFANAIPGYPQTTALMCDVVPQDDRQRPLIKLHEADHPLAHHQRNGISFDEAMAYYHAHMAQH</sequence>
<dbReference type="InterPro" id="IPR018697">
    <property type="entry name" value="DUF2199"/>
</dbReference>
<evidence type="ECO:0000313" key="1">
    <source>
        <dbReference type="EMBL" id="SPU52041.1"/>
    </source>
</evidence>
<dbReference type="RefSeq" id="WP_112861518.1">
    <property type="nucleotide sequence ID" value="NZ_UAQP01000005.1"/>
</dbReference>
<gene>
    <name evidence="1" type="ORF">NCTC11166_00358</name>
</gene>
<dbReference type="AlphaFoldDB" id="A0A2X1CCF1"/>
<organism evidence="1 2">
    <name type="scientific">Brevundimonas vesicularis</name>
    <name type="common">Pseudomonas vesicularis</name>
    <dbReference type="NCBI Taxonomy" id="41276"/>
    <lineage>
        <taxon>Bacteria</taxon>
        <taxon>Pseudomonadati</taxon>
        <taxon>Pseudomonadota</taxon>
        <taxon>Alphaproteobacteria</taxon>
        <taxon>Caulobacterales</taxon>
        <taxon>Caulobacteraceae</taxon>
        <taxon>Brevundimonas</taxon>
    </lineage>
</organism>
<proteinExistence type="predicted"/>
<dbReference type="Proteomes" id="UP000251186">
    <property type="component" value="Unassembled WGS sequence"/>
</dbReference>
<reference evidence="1 2" key="1">
    <citation type="submission" date="2018-06" db="EMBL/GenBank/DDBJ databases">
        <authorList>
            <consortium name="Pathogen Informatics"/>
            <person name="Doyle S."/>
        </authorList>
    </citation>
    <scope>NUCLEOTIDE SEQUENCE [LARGE SCALE GENOMIC DNA]</scope>
    <source>
        <strain evidence="1 2">NCTC11166</strain>
    </source>
</reference>
<dbReference type="Pfam" id="PF09965">
    <property type="entry name" value="DUF2199"/>
    <property type="match status" value="1"/>
</dbReference>
<protein>
    <submittedName>
        <fullName evidence="1">Uncharacterized protein conserved in bacteria</fullName>
    </submittedName>
</protein>
<dbReference type="EMBL" id="UAQP01000005">
    <property type="protein sequence ID" value="SPU52041.1"/>
    <property type="molecule type" value="Genomic_DNA"/>
</dbReference>
<accession>A0A2X1CCF1</accession>